<dbReference type="Gene3D" id="3.30.70.100">
    <property type="match status" value="1"/>
</dbReference>
<name>A0A7N2LSF1_QUELO</name>
<dbReference type="EnsemblPlants" id="QL05p057732:mrna">
    <property type="protein sequence ID" value="QL05p057732:mrna"/>
    <property type="gene ID" value="QL05p057732"/>
</dbReference>
<dbReference type="InterPro" id="IPR044296">
    <property type="entry name" value="HIPP46"/>
</dbReference>
<reference evidence="2 3" key="1">
    <citation type="journal article" date="2016" name="G3 (Bethesda)">
        <title>First Draft Assembly and Annotation of the Genome of a California Endemic Oak Quercus lobata Nee (Fagaceae).</title>
        <authorList>
            <person name="Sork V.L."/>
            <person name="Fitz-Gibbon S.T."/>
            <person name="Puiu D."/>
            <person name="Crepeau M."/>
            <person name="Gugger P.F."/>
            <person name="Sherman R."/>
            <person name="Stevens K."/>
            <person name="Langley C.H."/>
            <person name="Pellegrini M."/>
            <person name="Salzberg S.L."/>
        </authorList>
    </citation>
    <scope>NUCLEOTIDE SEQUENCE [LARGE SCALE GENOMIC DNA]</scope>
    <source>
        <strain evidence="2 3">cv. SW786</strain>
    </source>
</reference>
<evidence type="ECO:0000313" key="3">
    <source>
        <dbReference type="Proteomes" id="UP000594261"/>
    </source>
</evidence>
<evidence type="ECO:0000256" key="1">
    <source>
        <dbReference type="SAM" id="MobiDB-lite"/>
    </source>
</evidence>
<dbReference type="PANTHER" id="PTHR46371">
    <property type="entry name" value="OS04G0464100 PROTEIN"/>
    <property type="match status" value="1"/>
</dbReference>
<dbReference type="AlphaFoldDB" id="A0A7N2LSF1"/>
<protein>
    <submittedName>
        <fullName evidence="2">Uncharacterized protein</fullName>
    </submittedName>
</protein>
<sequence length="250" mass="28121">MRITELTDSDETDNEIHQIDNSNSTSSSSIDVSSHDGNVQLYNGICTDVLKTEVFFKFLLPPFPKDIHLLKEISISKDKSDDEIPTMTDLVIDDDEIPTMVDNTVLPSSRIASFVIIIVLFLQQTVVLQVTMDWQRCCFRIMKGDHARKKAMRIAVGLSGVESATIKGQDKDQIEVKGEGIDTVKLATLLRKKVGHASIVSVAEEKKEEKEDEKKDELKIQYMVGPPSYGLPPYTYYEIPRYDTPSCSIM</sequence>
<organism evidence="2 3">
    <name type="scientific">Quercus lobata</name>
    <name type="common">Valley oak</name>
    <dbReference type="NCBI Taxonomy" id="97700"/>
    <lineage>
        <taxon>Eukaryota</taxon>
        <taxon>Viridiplantae</taxon>
        <taxon>Streptophyta</taxon>
        <taxon>Embryophyta</taxon>
        <taxon>Tracheophyta</taxon>
        <taxon>Spermatophyta</taxon>
        <taxon>Magnoliopsida</taxon>
        <taxon>eudicotyledons</taxon>
        <taxon>Gunneridae</taxon>
        <taxon>Pentapetalae</taxon>
        <taxon>rosids</taxon>
        <taxon>fabids</taxon>
        <taxon>Fagales</taxon>
        <taxon>Fagaceae</taxon>
        <taxon>Quercus</taxon>
    </lineage>
</organism>
<dbReference type="EMBL" id="LRBV02000005">
    <property type="status" value="NOT_ANNOTATED_CDS"/>
    <property type="molecule type" value="Genomic_DNA"/>
</dbReference>
<keyword evidence="3" id="KW-1185">Reference proteome</keyword>
<dbReference type="InParanoid" id="A0A7N2LSF1"/>
<reference evidence="2" key="2">
    <citation type="submission" date="2021-01" db="UniProtKB">
        <authorList>
            <consortium name="EnsemblPlants"/>
        </authorList>
    </citation>
    <scope>IDENTIFICATION</scope>
</reference>
<dbReference type="Gramene" id="QL05p057732:mrna">
    <property type="protein sequence ID" value="QL05p057732:mrna"/>
    <property type="gene ID" value="QL05p057732"/>
</dbReference>
<feature type="region of interest" description="Disordered" evidence="1">
    <location>
        <begin position="1"/>
        <end position="31"/>
    </location>
</feature>
<accession>A0A7N2LSF1</accession>
<proteinExistence type="predicted"/>
<dbReference type="Proteomes" id="UP000594261">
    <property type="component" value="Chromosome 5"/>
</dbReference>
<evidence type="ECO:0000313" key="2">
    <source>
        <dbReference type="EnsemblPlants" id="QL05p057732:mrna"/>
    </source>
</evidence>
<feature type="compositionally biased region" description="Low complexity" evidence="1">
    <location>
        <begin position="19"/>
        <end position="31"/>
    </location>
</feature>